<dbReference type="GO" id="GO:0051707">
    <property type="term" value="P:response to other organism"/>
    <property type="evidence" value="ECO:0007669"/>
    <property type="project" value="UniProtKB-ARBA"/>
</dbReference>
<dbReference type="InterPro" id="IPR003591">
    <property type="entry name" value="Leu-rich_rpt_typical-subtyp"/>
</dbReference>
<dbReference type="InterPro" id="IPR027417">
    <property type="entry name" value="P-loop_NTPase"/>
</dbReference>
<dbReference type="InterPro" id="IPR035897">
    <property type="entry name" value="Toll_tir_struct_dom_sf"/>
</dbReference>
<dbReference type="InterPro" id="IPR032675">
    <property type="entry name" value="LRR_dom_sf"/>
</dbReference>
<dbReference type="GO" id="GO:0006952">
    <property type="term" value="P:defense response"/>
    <property type="evidence" value="ECO:0007669"/>
    <property type="project" value="UniProtKB-KW"/>
</dbReference>
<dbReference type="InterPro" id="IPR036390">
    <property type="entry name" value="WH_DNA-bd_sf"/>
</dbReference>
<evidence type="ECO:0000259" key="5">
    <source>
        <dbReference type="PROSITE" id="PS50104"/>
    </source>
</evidence>
<evidence type="ECO:0000313" key="6">
    <source>
        <dbReference type="EMBL" id="PNT06561.1"/>
    </source>
</evidence>
<dbReference type="InParanoid" id="A0A2K1Y0K8"/>
<dbReference type="FunFam" id="3.40.50.10140:FF:000007">
    <property type="entry name" value="Disease resistance protein (TIR-NBS-LRR class)"/>
    <property type="match status" value="1"/>
</dbReference>
<sequence>MASMFFETGSSFSSSSFFETGSSSSSSSSSLPRKTHDVFLSFRGEDTRRNFTDHLYNALVQAGVHTFRDNDHLPRGEEISSQLLEAIRGSKISIVVFSKGYATSTWCLEELANIMGCRKKKHQVVLPVFYDIDPSDVRKQKRSFAEAFQTHEHFFKEDMEKVNRWRKALREASTLSGWDLNTMANRHESDFIRNIVKDVLGKLCPKRLLYCPEHLVGIDSHVDNIIALLRIVTDDSRIVGIHGMGGIGKTTLAKVLFNLLDCEFEGSTFLSTVSDRSKAPNGLVLLQKQLLCDTLKTKNIVTINNVDRGMILITERLRCKRVLVVLDDVDNEYQVKALVGENRFGPGSVIMVTSRNEHLLNRFTVHVKYEAKLLTQDESLQLFSRHAFGTTHPPEDYAELSNDVLKCACALPLALEVLGASLFGKNKSEWRSAIEKLRKTPDHDVQAKLKISYDALDDDILKNIFLDIACFFVGRNKEYVSTILHARYGFNQEINLTILVQRSLLEVNLQNQLRMHDLVRDMGRAIVYQMCPQHPGKRSRIWLHEEAWEVLNMNMGTKQVEGLVLDVQTSNAEPLRTESFKNMKYLKLLQINGVRLKGCYRHLPIGIIWLCWHGCSLRSFPPKFHLDSLVVLDMQYSNIKELKPLNNLKILNLSNSKFAKTPNFLDVSRLERLILEDCRNLAEVHQSAGHLKVLVHLSLKGCYSLNNLPESICNLKSLETLDISMCSRLENLPEHLGVMESLTELLADETAIRQLPSSVGQLKRLRKLSLSGCNSKQDSPFTSWLSLISSWLSPTSSTSKVLLPASLSSLSLLRGLDLSYRGLSEGEISIDLGSLSSLQELNLSGNKFFNLPSSIGLLPKLNYLLVKDCTNLLSVPELPPSLMELDAVNCSALERLTINSKRIPSLYVSGCKNLIEIEGMEGMGKRWVIVSEDRSNLSNNLKQSLVQALCKGEEYDIVIADGEMPELFSNRGEGSSLSFHIPPGSDGNKIQGLVAWVVCAIDGNISAYLRGEAVIKNKSNGVQLFKRSIMLFTMSTNSSNQCSWVNHISLAALDPNAMKAGEELELSVEVKHTSFEVQKCGVHMIVKKPEVE</sequence>
<dbReference type="InterPro" id="IPR001611">
    <property type="entry name" value="Leu-rich_rpt"/>
</dbReference>
<dbReference type="SUPFAM" id="SSF52540">
    <property type="entry name" value="P-loop containing nucleoside triphosphate hydrolases"/>
    <property type="match status" value="1"/>
</dbReference>
<keyword evidence="1" id="KW-0433">Leucine-rich repeat</keyword>
<evidence type="ECO:0000256" key="1">
    <source>
        <dbReference type="ARBA" id="ARBA00022614"/>
    </source>
</evidence>
<accession>A0A2K1Y0K8</accession>
<dbReference type="InterPro" id="IPR002182">
    <property type="entry name" value="NB-ARC"/>
</dbReference>
<feature type="domain" description="TIR" evidence="5">
    <location>
        <begin position="34"/>
        <end position="203"/>
    </location>
</feature>
<dbReference type="Proteomes" id="UP000006729">
    <property type="component" value="Chromosome 13"/>
</dbReference>
<dbReference type="InterPro" id="IPR044974">
    <property type="entry name" value="Disease_R_plants"/>
</dbReference>
<dbReference type="GO" id="GO:0043531">
    <property type="term" value="F:ADP binding"/>
    <property type="evidence" value="ECO:0007669"/>
    <property type="project" value="InterPro"/>
</dbReference>
<protein>
    <recommendedName>
        <fullName evidence="5">TIR domain-containing protein</fullName>
    </recommendedName>
</protein>
<dbReference type="Gene3D" id="3.40.50.10140">
    <property type="entry name" value="Toll/interleukin-1 receptor homology (TIR) domain"/>
    <property type="match status" value="1"/>
</dbReference>
<dbReference type="Pfam" id="PF23282">
    <property type="entry name" value="WHD_ROQ1"/>
    <property type="match status" value="1"/>
</dbReference>
<dbReference type="Gene3D" id="3.40.50.300">
    <property type="entry name" value="P-loop containing nucleotide triphosphate hydrolases"/>
    <property type="match status" value="1"/>
</dbReference>
<dbReference type="PRINTS" id="PR00364">
    <property type="entry name" value="DISEASERSIST"/>
</dbReference>
<dbReference type="EMBL" id="CM009302">
    <property type="protein sequence ID" value="PNT06561.1"/>
    <property type="molecule type" value="Genomic_DNA"/>
</dbReference>
<dbReference type="Gene3D" id="3.80.10.10">
    <property type="entry name" value="Ribonuclease Inhibitor"/>
    <property type="match status" value="2"/>
</dbReference>
<dbReference type="GO" id="GO:0007165">
    <property type="term" value="P:signal transduction"/>
    <property type="evidence" value="ECO:0007669"/>
    <property type="project" value="InterPro"/>
</dbReference>
<dbReference type="SMART" id="SM00369">
    <property type="entry name" value="LRR_TYP"/>
    <property type="match status" value="2"/>
</dbReference>
<keyword evidence="4" id="KW-0520">NAD</keyword>
<dbReference type="Pfam" id="PF23598">
    <property type="entry name" value="LRR_14"/>
    <property type="match status" value="1"/>
</dbReference>
<dbReference type="Gene3D" id="1.10.8.430">
    <property type="entry name" value="Helical domain of apoptotic protease-activating factors"/>
    <property type="match status" value="1"/>
</dbReference>
<gene>
    <name evidence="6" type="ORF">POPTR_013G037300</name>
</gene>
<dbReference type="InterPro" id="IPR055414">
    <property type="entry name" value="LRR_R13L4/SHOC2-like"/>
</dbReference>
<evidence type="ECO:0000256" key="3">
    <source>
        <dbReference type="ARBA" id="ARBA00022821"/>
    </source>
</evidence>
<dbReference type="PROSITE" id="PS50104">
    <property type="entry name" value="TIR"/>
    <property type="match status" value="1"/>
</dbReference>
<dbReference type="Pfam" id="PF00931">
    <property type="entry name" value="NB-ARC"/>
    <property type="match status" value="1"/>
</dbReference>
<dbReference type="InterPro" id="IPR042197">
    <property type="entry name" value="Apaf_helical"/>
</dbReference>
<evidence type="ECO:0000313" key="7">
    <source>
        <dbReference type="Proteomes" id="UP000006729"/>
    </source>
</evidence>
<dbReference type="PANTHER" id="PTHR11017:SF271">
    <property type="entry name" value="DISEASE RESISTANCE PROTEIN (TIR-NBS-LRR CLASS) FAMILY"/>
    <property type="match status" value="1"/>
</dbReference>
<name>A0A2K1Y0K8_POPTR</name>
<dbReference type="SMART" id="SM00255">
    <property type="entry name" value="TIR"/>
    <property type="match status" value="1"/>
</dbReference>
<reference evidence="6 7" key="1">
    <citation type="journal article" date="2006" name="Science">
        <title>The genome of black cottonwood, Populus trichocarpa (Torr. &amp; Gray).</title>
        <authorList>
            <person name="Tuskan G.A."/>
            <person name="Difazio S."/>
            <person name="Jansson S."/>
            <person name="Bohlmann J."/>
            <person name="Grigoriev I."/>
            <person name="Hellsten U."/>
            <person name="Putnam N."/>
            <person name="Ralph S."/>
            <person name="Rombauts S."/>
            <person name="Salamov A."/>
            <person name="Schein J."/>
            <person name="Sterck L."/>
            <person name="Aerts A."/>
            <person name="Bhalerao R.R."/>
            <person name="Bhalerao R.P."/>
            <person name="Blaudez D."/>
            <person name="Boerjan W."/>
            <person name="Brun A."/>
            <person name="Brunner A."/>
            <person name="Busov V."/>
            <person name="Campbell M."/>
            <person name="Carlson J."/>
            <person name="Chalot M."/>
            <person name="Chapman J."/>
            <person name="Chen G.L."/>
            <person name="Cooper D."/>
            <person name="Coutinho P.M."/>
            <person name="Couturier J."/>
            <person name="Covert S."/>
            <person name="Cronk Q."/>
            <person name="Cunningham R."/>
            <person name="Davis J."/>
            <person name="Degroeve S."/>
            <person name="Dejardin A."/>
            <person name="Depamphilis C."/>
            <person name="Detter J."/>
            <person name="Dirks B."/>
            <person name="Dubchak I."/>
            <person name="Duplessis S."/>
            <person name="Ehlting J."/>
            <person name="Ellis B."/>
            <person name="Gendler K."/>
            <person name="Goodstein D."/>
            <person name="Gribskov M."/>
            <person name="Grimwood J."/>
            <person name="Groover A."/>
            <person name="Gunter L."/>
            <person name="Hamberger B."/>
            <person name="Heinze B."/>
            <person name="Helariutta Y."/>
            <person name="Henrissat B."/>
            <person name="Holligan D."/>
            <person name="Holt R."/>
            <person name="Huang W."/>
            <person name="Islam-Faridi N."/>
            <person name="Jones S."/>
            <person name="Jones-Rhoades M."/>
            <person name="Jorgensen R."/>
            <person name="Joshi C."/>
            <person name="Kangasjarvi J."/>
            <person name="Karlsson J."/>
            <person name="Kelleher C."/>
            <person name="Kirkpatrick R."/>
            <person name="Kirst M."/>
            <person name="Kohler A."/>
            <person name="Kalluri U."/>
            <person name="Larimer F."/>
            <person name="Leebens-Mack J."/>
            <person name="Leple J.C."/>
            <person name="Locascio P."/>
            <person name="Lou Y."/>
            <person name="Lucas S."/>
            <person name="Martin F."/>
            <person name="Montanini B."/>
            <person name="Napoli C."/>
            <person name="Nelson D.R."/>
            <person name="Nelson C."/>
            <person name="Nieminen K."/>
            <person name="Nilsson O."/>
            <person name="Pereda V."/>
            <person name="Peter G."/>
            <person name="Philippe R."/>
            <person name="Pilate G."/>
            <person name="Poliakov A."/>
            <person name="Razumovskaya J."/>
            <person name="Richardson P."/>
            <person name="Rinaldi C."/>
            <person name="Ritland K."/>
            <person name="Rouze P."/>
            <person name="Ryaboy D."/>
            <person name="Schmutz J."/>
            <person name="Schrader J."/>
            <person name="Segerman B."/>
            <person name="Shin H."/>
            <person name="Siddiqui A."/>
            <person name="Sterky F."/>
            <person name="Terry A."/>
            <person name="Tsai C.J."/>
            <person name="Uberbacher E."/>
            <person name="Unneberg P."/>
            <person name="Vahala J."/>
            <person name="Wall K."/>
            <person name="Wessler S."/>
            <person name="Yang G."/>
            <person name="Yin T."/>
            <person name="Douglas C."/>
            <person name="Marra M."/>
            <person name="Sandberg G."/>
            <person name="Van de Peer Y."/>
            <person name="Rokhsar D."/>
        </authorList>
    </citation>
    <scope>NUCLEOTIDE SEQUENCE [LARGE SCALE GENOMIC DNA]</scope>
    <source>
        <strain evidence="7">cv. Nisqually</strain>
    </source>
</reference>
<proteinExistence type="predicted"/>
<dbReference type="SUPFAM" id="SSF52200">
    <property type="entry name" value="Toll/Interleukin receptor TIR domain"/>
    <property type="match status" value="1"/>
</dbReference>
<organism evidence="6 7">
    <name type="scientific">Populus trichocarpa</name>
    <name type="common">Western balsam poplar</name>
    <name type="synonym">Populus balsamifera subsp. trichocarpa</name>
    <dbReference type="NCBI Taxonomy" id="3694"/>
    <lineage>
        <taxon>Eukaryota</taxon>
        <taxon>Viridiplantae</taxon>
        <taxon>Streptophyta</taxon>
        <taxon>Embryophyta</taxon>
        <taxon>Tracheophyta</taxon>
        <taxon>Spermatophyta</taxon>
        <taxon>Magnoliopsida</taxon>
        <taxon>eudicotyledons</taxon>
        <taxon>Gunneridae</taxon>
        <taxon>Pentapetalae</taxon>
        <taxon>rosids</taxon>
        <taxon>fabids</taxon>
        <taxon>Malpighiales</taxon>
        <taxon>Salicaceae</taxon>
        <taxon>Saliceae</taxon>
        <taxon>Populus</taxon>
    </lineage>
</organism>
<keyword evidence="2" id="KW-0677">Repeat</keyword>
<evidence type="ECO:0000256" key="2">
    <source>
        <dbReference type="ARBA" id="ARBA00022737"/>
    </source>
</evidence>
<keyword evidence="7" id="KW-1185">Reference proteome</keyword>
<dbReference type="SUPFAM" id="SSF52058">
    <property type="entry name" value="L domain-like"/>
    <property type="match status" value="1"/>
</dbReference>
<dbReference type="AlphaFoldDB" id="A0A2K1Y0K8"/>
<dbReference type="SUPFAM" id="SSF46785">
    <property type="entry name" value="Winged helix' DNA-binding domain"/>
    <property type="match status" value="1"/>
</dbReference>
<dbReference type="PROSITE" id="PS51450">
    <property type="entry name" value="LRR"/>
    <property type="match status" value="1"/>
</dbReference>
<keyword evidence="3" id="KW-0611">Plant defense</keyword>
<dbReference type="InterPro" id="IPR058192">
    <property type="entry name" value="WHD_ROQ1-like"/>
</dbReference>
<dbReference type="PANTHER" id="PTHR11017">
    <property type="entry name" value="LEUCINE-RICH REPEAT-CONTAINING PROTEIN"/>
    <property type="match status" value="1"/>
</dbReference>
<dbReference type="Pfam" id="PF01582">
    <property type="entry name" value="TIR"/>
    <property type="match status" value="1"/>
</dbReference>
<dbReference type="InterPro" id="IPR000157">
    <property type="entry name" value="TIR_dom"/>
</dbReference>
<evidence type="ECO:0000256" key="4">
    <source>
        <dbReference type="ARBA" id="ARBA00023027"/>
    </source>
</evidence>